<keyword evidence="5" id="KW-0460">Magnesium</keyword>
<evidence type="ECO:0000256" key="1">
    <source>
        <dbReference type="ARBA" id="ARBA00022722"/>
    </source>
</evidence>
<evidence type="ECO:0000256" key="4">
    <source>
        <dbReference type="ARBA" id="ARBA00022801"/>
    </source>
</evidence>
<evidence type="ECO:0000256" key="3">
    <source>
        <dbReference type="ARBA" id="ARBA00022759"/>
    </source>
</evidence>
<keyword evidence="4" id="KW-0378">Hydrolase</keyword>
<dbReference type="InterPro" id="IPR021127">
    <property type="entry name" value="CRISPR_associated_Cas2"/>
</dbReference>
<dbReference type="SUPFAM" id="SSF143430">
    <property type="entry name" value="TTP0101/SSO1404-like"/>
    <property type="match status" value="1"/>
</dbReference>
<dbReference type="GO" id="GO:0043571">
    <property type="term" value="P:maintenance of CRISPR repeat elements"/>
    <property type="evidence" value="ECO:0007669"/>
    <property type="project" value="InterPro"/>
</dbReference>
<evidence type="ECO:0000256" key="2">
    <source>
        <dbReference type="ARBA" id="ARBA00022723"/>
    </source>
</evidence>
<keyword evidence="3 8" id="KW-0255">Endonuclease</keyword>
<keyword evidence="6" id="KW-0051">Antiviral defense</keyword>
<comment type="caution">
    <text evidence="8">The sequence shown here is derived from an EMBL/GenBank/DDBJ whole genome shotgun (WGS) entry which is preliminary data.</text>
</comment>
<evidence type="ECO:0000256" key="5">
    <source>
        <dbReference type="ARBA" id="ARBA00022842"/>
    </source>
</evidence>
<reference evidence="9" key="1">
    <citation type="submission" date="2017-09" db="EMBL/GenBank/DDBJ databases">
        <title>Depth-based differentiation of microbial function through sediment-hosted aquifers and enrichment of novel symbionts in the deep terrestrial subsurface.</title>
        <authorList>
            <person name="Probst A.J."/>
            <person name="Ladd B."/>
            <person name="Jarett J.K."/>
            <person name="Geller-Mcgrath D.E."/>
            <person name="Sieber C.M.K."/>
            <person name="Emerson J.B."/>
            <person name="Anantharaman K."/>
            <person name="Thomas B.C."/>
            <person name="Malmstrom R."/>
            <person name="Stieglmeier M."/>
            <person name="Klingl A."/>
            <person name="Woyke T."/>
            <person name="Ryan C.M."/>
            <person name="Banfield J.F."/>
        </authorList>
    </citation>
    <scope>NUCLEOTIDE SEQUENCE [LARGE SCALE GENOMIC DNA]</scope>
</reference>
<name>A0A2M7B9P1_9BACT</name>
<dbReference type="InterPro" id="IPR048846">
    <property type="entry name" value="PaaX-like_central"/>
</dbReference>
<evidence type="ECO:0000313" key="9">
    <source>
        <dbReference type="Proteomes" id="UP000228561"/>
    </source>
</evidence>
<evidence type="ECO:0000259" key="7">
    <source>
        <dbReference type="Pfam" id="PF20803"/>
    </source>
</evidence>
<dbReference type="EMBL" id="PEVG01000005">
    <property type="protein sequence ID" value="PIU99769.1"/>
    <property type="molecule type" value="Genomic_DNA"/>
</dbReference>
<dbReference type="Pfam" id="PF20803">
    <property type="entry name" value="PaaX_M"/>
    <property type="match status" value="1"/>
</dbReference>
<dbReference type="NCBIfam" id="TIGR01573">
    <property type="entry name" value="cas2"/>
    <property type="match status" value="1"/>
</dbReference>
<keyword evidence="1" id="KW-0540">Nuclease</keyword>
<organism evidence="8 9">
    <name type="scientific">Candidatus Tagabacteria bacterium CG03_land_8_20_14_0_80_41_22</name>
    <dbReference type="NCBI Taxonomy" id="1975020"/>
    <lineage>
        <taxon>Bacteria</taxon>
        <taxon>Candidatus Tagaibacteriota</taxon>
    </lineage>
</organism>
<sequence>MSRGLGKTQKKILLLLSGGLALGLSGSPTRYFKIIKLIGREWKEIERQSLKRAIKNLYTSKLIGEKQNKDGTITMFLTGEGKRRALTYDLEKMEIKKPKQWDKKWRVVLFDIPDNRKKSRETLRFHLKNLGFYKFQESVFVHPYNCKDEIDYLIEFYDLRRFVRFIIADSIDNEIHLKTHFRLL</sequence>
<accession>A0A2M7B9P1</accession>
<dbReference type="Proteomes" id="UP000228561">
    <property type="component" value="Unassembled WGS sequence"/>
</dbReference>
<dbReference type="AlphaFoldDB" id="A0A2M7B9P1"/>
<evidence type="ECO:0000256" key="6">
    <source>
        <dbReference type="ARBA" id="ARBA00023118"/>
    </source>
</evidence>
<evidence type="ECO:0000313" key="8">
    <source>
        <dbReference type="EMBL" id="PIU99769.1"/>
    </source>
</evidence>
<keyword evidence="2" id="KW-0479">Metal-binding</keyword>
<dbReference type="GO" id="GO:0004521">
    <property type="term" value="F:RNA endonuclease activity"/>
    <property type="evidence" value="ECO:0007669"/>
    <property type="project" value="InterPro"/>
</dbReference>
<protein>
    <submittedName>
        <fullName evidence="8">CRISPR-associated endonuclease Cas2</fullName>
    </submittedName>
</protein>
<feature type="domain" description="Transcriptional repressor PaaX-like central Cas2-like" evidence="7">
    <location>
        <begin position="99"/>
        <end position="173"/>
    </location>
</feature>
<dbReference type="Gene3D" id="3.30.70.2650">
    <property type="match status" value="1"/>
</dbReference>
<proteinExistence type="predicted"/>
<gene>
    <name evidence="8" type="primary">cas2</name>
    <name evidence="8" type="ORF">COS58_00655</name>
</gene>